<dbReference type="GeneTree" id="ENSGT00940000159197"/>
<keyword evidence="7" id="KW-0812">Transmembrane</keyword>
<reference evidence="9" key="3">
    <citation type="submission" date="2020-05" db="EMBL/GenBank/DDBJ databases">
        <title>Electrophorus electricus (electric eel) genome, fEleEle1, primary haplotype.</title>
        <authorList>
            <person name="Myers G."/>
            <person name="Meyer A."/>
            <person name="Fedrigo O."/>
            <person name="Formenti G."/>
            <person name="Rhie A."/>
            <person name="Tracey A."/>
            <person name="Sims Y."/>
            <person name="Jarvis E.D."/>
        </authorList>
    </citation>
    <scope>NUCLEOTIDE SEQUENCE [LARGE SCALE GENOMIC DNA]</scope>
</reference>
<dbReference type="PANTHER" id="PTHR24252:SF27">
    <property type="entry name" value="TRANSMEMBRANE PROTEASE SERINE 3-LIKE"/>
    <property type="match status" value="1"/>
</dbReference>
<evidence type="ECO:0000256" key="2">
    <source>
        <dbReference type="ARBA" id="ARBA00022801"/>
    </source>
</evidence>
<dbReference type="InterPro" id="IPR036055">
    <property type="entry name" value="LDL_receptor-like_sf"/>
</dbReference>
<dbReference type="CDD" id="cd00190">
    <property type="entry name" value="Tryp_SPc"/>
    <property type="match status" value="1"/>
</dbReference>
<evidence type="ECO:0000259" key="8">
    <source>
        <dbReference type="PROSITE" id="PS50240"/>
    </source>
</evidence>
<dbReference type="InterPro" id="IPR001254">
    <property type="entry name" value="Trypsin_dom"/>
</dbReference>
<dbReference type="InterPro" id="IPR009003">
    <property type="entry name" value="Peptidase_S1_PA"/>
</dbReference>
<evidence type="ECO:0000256" key="5">
    <source>
        <dbReference type="ARBA" id="ARBA00023180"/>
    </source>
</evidence>
<keyword evidence="10" id="KW-1185">Reference proteome</keyword>
<organism evidence="9 10">
    <name type="scientific">Electrophorus electricus</name>
    <name type="common">Electric eel</name>
    <name type="synonym">Gymnotus electricus</name>
    <dbReference type="NCBI Taxonomy" id="8005"/>
    <lineage>
        <taxon>Eukaryota</taxon>
        <taxon>Metazoa</taxon>
        <taxon>Chordata</taxon>
        <taxon>Craniata</taxon>
        <taxon>Vertebrata</taxon>
        <taxon>Euteleostomi</taxon>
        <taxon>Actinopterygii</taxon>
        <taxon>Neopterygii</taxon>
        <taxon>Teleostei</taxon>
        <taxon>Ostariophysi</taxon>
        <taxon>Gymnotiformes</taxon>
        <taxon>Gymnotoidei</taxon>
        <taxon>Gymnotidae</taxon>
        <taxon>Electrophorus</taxon>
    </lineage>
</organism>
<keyword evidence="3 6" id="KW-0720">Serine protease</keyword>
<dbReference type="SMART" id="SM00020">
    <property type="entry name" value="Tryp_SPc"/>
    <property type="match status" value="1"/>
</dbReference>
<dbReference type="Proteomes" id="UP000314983">
    <property type="component" value="Chromosome 6"/>
</dbReference>
<sequence>FYLDSSNTKHGGDENPPPYFLVVKPTEPPPPYFGLHPLPSSPPFEPFYVNQPLPQIPPPNLPLLFTSQHSPSPHQQRRARCYGCSGGSLLILVIIGIVIWLGVRYGPLLLSKETDKVGDTCPSTTVKCDGHTDCTQGSDETNCVRFGTGNELQVLTSSSRVFLPVCSVGWSQSLADQTCHQLGFRRSYHSGTELSTSLSFLSVSNQSTATIQGKVQIIGGTVAEQGQWPWQTSLHFQGWHTCGGSLVAQDFVVTAAHCFPKDSASAQLPSNWLVYLGTVSQYMLPEPLYVAQIIVHEEYNPKTSDYDIALLKLSRPVIMSIKPVCLPAFDMTVSAGTQCWTSGFGTTQEGAAEGSTNLMQVAVDIIDSGVCNSAEVYNGRITQNMLCAGYLTGGRDSCQGDSGGPLVCQETDGHWYLTGITSWGYGCGREDSPGVYSDVHSLLGWIYSKMEQEKP</sequence>
<dbReference type="PROSITE" id="PS00135">
    <property type="entry name" value="TRYPSIN_SER"/>
    <property type="match status" value="1"/>
</dbReference>
<reference evidence="10" key="1">
    <citation type="journal article" date="2014" name="Science">
        <title>Nonhuman genetics. Genomic basis for the convergent evolution of electric organs.</title>
        <authorList>
            <person name="Gallant J.R."/>
            <person name="Traeger L.L."/>
            <person name="Volkening J.D."/>
            <person name="Moffett H."/>
            <person name="Chen P.H."/>
            <person name="Novina C.D."/>
            <person name="Phillips G.N.Jr."/>
            <person name="Anand R."/>
            <person name="Wells G.B."/>
            <person name="Pinch M."/>
            <person name="Guth R."/>
            <person name="Unguez G.A."/>
            <person name="Albert J.S."/>
            <person name="Zakon H.H."/>
            <person name="Samanta M.P."/>
            <person name="Sussman M.R."/>
        </authorList>
    </citation>
    <scope>NUCLEOTIDE SEQUENCE [LARGE SCALE GENOMIC DNA]</scope>
</reference>
<feature type="transmembrane region" description="Helical" evidence="7">
    <location>
        <begin position="81"/>
        <end position="103"/>
    </location>
</feature>
<reference evidence="9" key="5">
    <citation type="submission" date="2025-09" db="UniProtKB">
        <authorList>
            <consortium name="Ensembl"/>
        </authorList>
    </citation>
    <scope>IDENTIFICATION</scope>
</reference>
<evidence type="ECO:0000256" key="3">
    <source>
        <dbReference type="ARBA" id="ARBA00022825"/>
    </source>
</evidence>
<dbReference type="OMA" id="THYIIDR"/>
<dbReference type="InterPro" id="IPR036772">
    <property type="entry name" value="SRCR-like_dom_sf"/>
</dbReference>
<evidence type="ECO:0000313" key="10">
    <source>
        <dbReference type="Proteomes" id="UP000314983"/>
    </source>
</evidence>
<feature type="domain" description="Peptidase S1" evidence="8">
    <location>
        <begin position="217"/>
        <end position="451"/>
    </location>
</feature>
<dbReference type="SUPFAM" id="SSF56487">
    <property type="entry name" value="SRCR-like"/>
    <property type="match status" value="1"/>
</dbReference>
<dbReference type="InterPro" id="IPR002172">
    <property type="entry name" value="LDrepeatLR_classA_rpt"/>
</dbReference>
<dbReference type="GO" id="GO:0004252">
    <property type="term" value="F:serine-type endopeptidase activity"/>
    <property type="evidence" value="ECO:0007669"/>
    <property type="project" value="InterPro"/>
</dbReference>
<dbReference type="GO" id="GO:0006508">
    <property type="term" value="P:proteolysis"/>
    <property type="evidence" value="ECO:0007669"/>
    <property type="project" value="UniProtKB-KW"/>
</dbReference>
<keyword evidence="7" id="KW-1133">Transmembrane helix</keyword>
<dbReference type="PRINTS" id="PR00722">
    <property type="entry name" value="CHYMOTRYPSIN"/>
</dbReference>
<evidence type="ECO:0000256" key="7">
    <source>
        <dbReference type="SAM" id="Phobius"/>
    </source>
</evidence>
<dbReference type="InterPro" id="IPR033116">
    <property type="entry name" value="TRYPSIN_SER"/>
</dbReference>
<keyword evidence="7" id="KW-0472">Membrane</keyword>
<dbReference type="SUPFAM" id="SSF50494">
    <property type="entry name" value="Trypsin-like serine proteases"/>
    <property type="match status" value="1"/>
</dbReference>
<dbReference type="InterPro" id="IPR001190">
    <property type="entry name" value="SRCR"/>
</dbReference>
<keyword evidence="2 6" id="KW-0378">Hydrolase</keyword>
<dbReference type="CDD" id="cd00112">
    <property type="entry name" value="LDLa"/>
    <property type="match status" value="1"/>
</dbReference>
<dbReference type="SUPFAM" id="SSF57424">
    <property type="entry name" value="LDL receptor-like module"/>
    <property type="match status" value="1"/>
</dbReference>
<evidence type="ECO:0000256" key="4">
    <source>
        <dbReference type="ARBA" id="ARBA00023157"/>
    </source>
</evidence>
<dbReference type="AlphaFoldDB" id="A0A4W4GLS2"/>
<dbReference type="InterPro" id="IPR043504">
    <property type="entry name" value="Peptidase_S1_PA_chymotrypsin"/>
</dbReference>
<proteinExistence type="predicted"/>
<dbReference type="PROSITE" id="PS00134">
    <property type="entry name" value="TRYPSIN_HIS"/>
    <property type="match status" value="1"/>
</dbReference>
<keyword evidence="1 6" id="KW-0645">Protease</keyword>
<dbReference type="PANTHER" id="PTHR24252">
    <property type="entry name" value="ACROSIN-RELATED"/>
    <property type="match status" value="1"/>
</dbReference>
<protein>
    <recommendedName>
        <fullName evidence="8">Peptidase S1 domain-containing protein</fullName>
    </recommendedName>
</protein>
<keyword evidence="4" id="KW-1015">Disulfide bond</keyword>
<gene>
    <name evidence="9" type="primary">tmprss13b</name>
</gene>
<dbReference type="PROSITE" id="PS50240">
    <property type="entry name" value="TRYPSIN_DOM"/>
    <property type="match status" value="1"/>
</dbReference>
<reference evidence="9" key="4">
    <citation type="submission" date="2025-08" db="UniProtKB">
        <authorList>
            <consortium name="Ensembl"/>
        </authorList>
    </citation>
    <scope>IDENTIFICATION</scope>
</reference>
<dbReference type="STRING" id="8005.ENSEEEP00000037381"/>
<name>A0A4W4GLS2_ELEEL</name>
<evidence type="ECO:0000256" key="1">
    <source>
        <dbReference type="ARBA" id="ARBA00022670"/>
    </source>
</evidence>
<dbReference type="GO" id="GO:0016020">
    <property type="term" value="C:membrane"/>
    <property type="evidence" value="ECO:0007669"/>
    <property type="project" value="InterPro"/>
</dbReference>
<evidence type="ECO:0000256" key="6">
    <source>
        <dbReference type="RuleBase" id="RU363034"/>
    </source>
</evidence>
<reference evidence="10" key="2">
    <citation type="journal article" date="2017" name="Sci. Adv.">
        <title>A tail of two voltages: Proteomic comparison of the three electric organs of the electric eel.</title>
        <authorList>
            <person name="Traeger L.L."/>
            <person name="Sabat G."/>
            <person name="Barrett-Wilt G.A."/>
            <person name="Wells G.B."/>
            <person name="Sussman M.R."/>
        </authorList>
    </citation>
    <scope>NUCLEOTIDE SEQUENCE [LARGE SCALE GENOMIC DNA]</scope>
</reference>
<evidence type="ECO:0000313" key="9">
    <source>
        <dbReference type="Ensembl" id="ENSEEEP00000037381.2"/>
    </source>
</evidence>
<dbReference type="Gene3D" id="2.40.10.10">
    <property type="entry name" value="Trypsin-like serine proteases"/>
    <property type="match status" value="2"/>
</dbReference>
<dbReference type="Ensembl" id="ENSEEET00000037817.2">
    <property type="protein sequence ID" value="ENSEEEP00000037381.2"/>
    <property type="gene ID" value="ENSEEEG00000017771.2"/>
</dbReference>
<dbReference type="Pfam" id="PF00089">
    <property type="entry name" value="Trypsin"/>
    <property type="match status" value="1"/>
</dbReference>
<dbReference type="InterPro" id="IPR001314">
    <property type="entry name" value="Peptidase_S1A"/>
</dbReference>
<dbReference type="InterPro" id="IPR018114">
    <property type="entry name" value="TRYPSIN_HIS"/>
</dbReference>
<dbReference type="FunFam" id="2.40.10.10:FF:000003">
    <property type="entry name" value="Transmembrane serine protease 3"/>
    <property type="match status" value="1"/>
</dbReference>
<keyword evidence="5" id="KW-0325">Glycoprotein</keyword>
<dbReference type="Gene3D" id="4.10.400.10">
    <property type="entry name" value="Low-density Lipoprotein Receptor"/>
    <property type="match status" value="1"/>
</dbReference>
<dbReference type="Pfam" id="PF15494">
    <property type="entry name" value="SRCR_2"/>
    <property type="match status" value="1"/>
</dbReference>
<accession>A0A4W4GLS2</accession>